<comment type="caution">
    <text evidence="2">The sequence shown here is derived from an EMBL/GenBank/DDBJ whole genome shotgun (WGS) entry which is preliminary data.</text>
</comment>
<accession>A0A246WMM7</accession>
<proteinExistence type="predicted"/>
<feature type="region of interest" description="Disordered" evidence="1">
    <location>
        <begin position="118"/>
        <end position="144"/>
    </location>
</feature>
<dbReference type="OrthoDB" id="8682935at2"/>
<name>A0A246WMM7_9BURK</name>
<dbReference type="Proteomes" id="UP000197596">
    <property type="component" value="Unassembled WGS sequence"/>
</dbReference>
<gene>
    <name evidence="2" type="ORF">CEJ42_18485</name>
</gene>
<reference evidence="2 3" key="1">
    <citation type="submission" date="2017-06" db="EMBL/GenBank/DDBJ databases">
        <title>Herbaspirillum phytohormonus sp. nov., isolated from the root nodule of Robinia pseudoacacia in lead-zinc mine.</title>
        <authorList>
            <person name="Fan M."/>
            <person name="Lin Y."/>
        </authorList>
    </citation>
    <scope>NUCLEOTIDE SEQUENCE [LARGE SCALE GENOMIC DNA]</scope>
    <source>
        <strain evidence="2 3">HZ10</strain>
    </source>
</reference>
<dbReference type="AlphaFoldDB" id="A0A246WMM7"/>
<sequence>MTSTRGRVRIIERVILSSSKTTKRWHGNVEAIKAEFLNGVVTQMTAYGDRVHFSMFGSVQKPHYEVINSFDKKMAFDGNHHLHRAEETEFGPGNVTPIFTLEQIKRIIATGGSGVRSSIPRSARAASARSSGTGTARPTTAAARAREAVDSEKYVYFKANREMLPEGINQYSDEISALMLKGLSAEQAFGEVIEKHFG</sequence>
<evidence type="ECO:0000313" key="2">
    <source>
        <dbReference type="EMBL" id="OWY27554.1"/>
    </source>
</evidence>
<evidence type="ECO:0000313" key="3">
    <source>
        <dbReference type="Proteomes" id="UP000197596"/>
    </source>
</evidence>
<dbReference type="EMBL" id="NJGU01000010">
    <property type="protein sequence ID" value="OWY27554.1"/>
    <property type="molecule type" value="Genomic_DNA"/>
</dbReference>
<feature type="compositionally biased region" description="Low complexity" evidence="1">
    <location>
        <begin position="118"/>
        <end position="143"/>
    </location>
</feature>
<evidence type="ECO:0000256" key="1">
    <source>
        <dbReference type="SAM" id="MobiDB-lite"/>
    </source>
</evidence>
<organism evidence="2 3">
    <name type="scientific">Herbaspirillum robiniae</name>
    <dbReference type="NCBI Taxonomy" id="2014887"/>
    <lineage>
        <taxon>Bacteria</taxon>
        <taxon>Pseudomonadati</taxon>
        <taxon>Pseudomonadota</taxon>
        <taxon>Betaproteobacteria</taxon>
        <taxon>Burkholderiales</taxon>
        <taxon>Oxalobacteraceae</taxon>
        <taxon>Herbaspirillum</taxon>
    </lineage>
</organism>
<protein>
    <submittedName>
        <fullName evidence="2">Uncharacterized protein</fullName>
    </submittedName>
</protein>